<keyword evidence="1" id="KW-0479">Metal-binding</keyword>
<feature type="compositionally biased region" description="Basic and acidic residues" evidence="5">
    <location>
        <begin position="500"/>
        <end position="513"/>
    </location>
</feature>
<feature type="domain" description="FYVE-type" evidence="7">
    <location>
        <begin position="45"/>
        <end position="99"/>
    </location>
</feature>
<feature type="compositionally biased region" description="Basic and acidic residues" evidence="5">
    <location>
        <begin position="593"/>
        <end position="605"/>
    </location>
</feature>
<feature type="region of interest" description="Disordered" evidence="5">
    <location>
        <begin position="296"/>
        <end position="349"/>
    </location>
</feature>
<evidence type="ECO:0000313" key="9">
    <source>
        <dbReference type="Proteomes" id="UP000838412"/>
    </source>
</evidence>
<feature type="region of interest" description="Disordered" evidence="5">
    <location>
        <begin position="543"/>
        <end position="605"/>
    </location>
</feature>
<reference evidence="8" key="1">
    <citation type="submission" date="2022-01" db="EMBL/GenBank/DDBJ databases">
        <authorList>
            <person name="Braso-Vives M."/>
        </authorList>
    </citation>
    <scope>NUCLEOTIDE SEQUENCE</scope>
</reference>
<dbReference type="InterPro" id="IPR013083">
    <property type="entry name" value="Znf_RING/FYVE/PHD"/>
</dbReference>
<dbReference type="InterPro" id="IPR051745">
    <property type="entry name" value="Intracell_Transport_Effector"/>
</dbReference>
<dbReference type="GO" id="GO:0003779">
    <property type="term" value="F:actin binding"/>
    <property type="evidence" value="ECO:0007669"/>
    <property type="project" value="TreeGrafter"/>
</dbReference>
<evidence type="ECO:0000256" key="2">
    <source>
        <dbReference type="ARBA" id="ARBA00022771"/>
    </source>
</evidence>
<feature type="compositionally biased region" description="Basic and acidic residues" evidence="5">
    <location>
        <begin position="832"/>
        <end position="848"/>
    </location>
</feature>
<sequence length="2352" mass="262187">MKALSKDTSHPPAVNVSDFEAKVAENLKDDQGKGVVLAKPQGNSSNNDNACVRCNKTFFFLLNRKIRCADCNNYVCKDCSALDSKDNVWVCTFCQRVRELKTQSAEWFYSNIKQRFKRFGSAKVVRSLYKRKGERSGNIHVSGGTDTTKSDFTCLHGRKTTDKFSTYQKNRASNKESNGDHDSHGDHTFFTHIYDCMEGRKMPPKKADCSDHIRLAVDLTPVIYNIRRAKNEAYVIQNRLKWMQKSKSTPDLSKLGDEILFLEGFADSSTLDTRKCSHTYSRSRAHQRRRGDCPYCARVRSNSAPNVGEKEESFTGQSENLPRQKSGSQSDLRSQTRWKSEEDVDDHSKKVKTTYYKSQMKIDIGGDSTAISPSNSQENENKTVVGEGDKERKTVREELSVRLEGGEQRKTNSTSDLRYSCMVEPNDKDTVFDDVEYNYAKAESTDYNKDIDKKAKATVSRRAGLEKEEVVQQSQDLPDSSPSSSKPLSSASLLLAKTEPTSKKDDFVAKKVEMPPPKKLNLKGYYSIENLFQNRSKWLSRSQEDLLEDGSQKKLSKDFAKKSSQQFSRSQDLSDESSQKEDGNKKTSPKFSRCQEDLVDKDSQIKKFSRSEEDLLDIGTRKTFRKEKTKKSSLASPTRMRLSRSEENLISEDNSKKKPEVGPLTIDPSKFSATSVEVFREIPNVQANLVKERISLYESFVEENPSVEIRSKSLPRNMSKTGGDLRSRSLPRNVYEKFEGKTSQETVEKKPTAATRRSRGFSRRADFKKMKVPSSDQKKESRKEVYKPKVTEETPKKDVKNPSTSNDFKPSQVKQQLRNRRHGTTEQTSLESKPKVGKEEAKETKKDVQTFSASKEVKPSQVKQHTRGKSPGKTEETSSELKTNLKAVTQSLTNEIADDTVMLRKVRRSDKIPESSEGPKAVDEKQPQVKEKVEKLKYPRVEGDAFILTKIRTTQLMEDEEVDSKTKPAKNFAKGTNGLTTAVAGFALNSTEGKLVSAKPVWIDTGWPKKGELDGFYTAKYGWIEPQKPKTVQEGIFLAKMVWAGMPWRYLCYLTGVLTWNCSQDLTCTGSCTASDSDHDSTYTAPGRIGPRPRPTSPTSDAGCQTDPEFAFSDTEVQTDGLDKFAYNRRDPSSVETFKTQIETIVTAMAQPIVSAALAAERQQQSQMPQNGSSTPGVASSLGMALRVAEDVVDSAIEKAGKIARPIPTRTTTSGDGDSGVSEGSEWDSMEEQLMEELLSDMKTQCLRKLAGAIVEEMGIQTERDGPFLAPVQEEHEEEAETDGSGFRPLSDRLRRKREESVRTVELDNEPALLYEGKKRKGYVDPKKGSMLARADLDSTLASIIGEEAPEQKAEFTTEMKFTAVYKTNESAASGKDSPTGSIDRDDLLEEDQNWMIPEPKPKRLLSRKISGSMEALNSATPLDKTPYDDHDSVVSEPDEKEASDEDITAVEKESRTPTNGSLSPEEIRKSDLGEDEVQKYEQRIAKEQKLRKKRELGETKSTHVSKDLCDHDKTTALQKKVQAKSKQQNANNEESVDDFNLNKLVHIHGRLDSLDTQLKGVPPNSSRTGKTKKSPKERKPSEEGYYSAKGESISSPRSEIPEDFTDHLSKSAFDTYSKRVSQIPLSSTASSLSSASPDMDSTTPIFSDSGANSPVLCKARPHNSLSSASPDMDSSTPIFSDSGANSPGGSYSVKRKEEIEISNLSEKVSAKQEEVLESAQDILHSANQLHNLRHQVCSLEKSLRRIERIAVSDSEGSGSGSCSGSGFSSEGEEFYTDQEVFFNTEQLSSLTDYLKILKEKTLLETTRNDLGLQTEQTAARAARQVTSTVLTTLKSAEQVSQGQPDEVKTISVKRKQGSMDEAERLEEEVGLPFVLPWTGPQLGDDSRGRGSATLLLSRRTCTCCSVLYCTVLYCTVLCCAVLYCTVLCCAVLYCAVLCCAVLCCAVLCCAVLYCAVLCCAVLCCAVLCCAVLCCAVLYCAVYLNAGKVFALQEDLRHLQSQVENIQEDTPEPQVRALEERVTRTIAQVQQSAEHVRKSQERLEEIGVGPVKIIEDRMKNVNLGSSPTSTTAPTRPVPAPRKSLQQKVAEEHNRRKSPGNSRQHSRRNSRTNLAMSPEREEEVFDRNQAYRNSITKRGGESGLKWELAQEPPQEPETERPKRLADVRRWRAKNQKAETSPVNRRKVVQGDEEVDNGNLDYPDEDDLVEDESDNGNDSSEPLNRLKSDGMTSPSVRERAAVWDQHWRQETDKQRLKKSNGRWKGRKNARIGARSGTLAPPPLVGPEKALFLLGEDPIGREKVPFPLEGDVIGREKVPLPLGIDLIGREEIPLPLGVDVIGQKKIPPLLGTDLV</sequence>
<dbReference type="Proteomes" id="UP000838412">
    <property type="component" value="Chromosome 17"/>
</dbReference>
<feature type="compositionally biased region" description="Low complexity" evidence="5">
    <location>
        <begin position="472"/>
        <end position="497"/>
    </location>
</feature>
<feature type="compositionally biased region" description="Basic and acidic residues" evidence="5">
    <location>
        <begin position="2234"/>
        <end position="2252"/>
    </location>
</feature>
<evidence type="ECO:0000256" key="6">
    <source>
        <dbReference type="SAM" id="Phobius"/>
    </source>
</evidence>
<feature type="compositionally biased region" description="Basic and acidic residues" evidence="5">
    <location>
        <begin position="1466"/>
        <end position="1489"/>
    </location>
</feature>
<evidence type="ECO:0000256" key="1">
    <source>
        <dbReference type="ARBA" id="ARBA00022723"/>
    </source>
</evidence>
<feature type="compositionally biased region" description="Low complexity" evidence="5">
    <location>
        <begin position="2065"/>
        <end position="2074"/>
    </location>
</feature>
<feature type="compositionally biased region" description="Low complexity" evidence="5">
    <location>
        <begin position="1665"/>
        <end position="1676"/>
    </location>
</feature>
<feature type="compositionally biased region" description="Polar residues" evidence="5">
    <location>
        <begin position="562"/>
        <end position="571"/>
    </location>
</feature>
<accession>A0A8J9Z8I3</accession>
<dbReference type="InterPro" id="IPR017455">
    <property type="entry name" value="Znf_FYVE-rel"/>
</dbReference>
<feature type="compositionally biased region" description="Basic and acidic residues" evidence="5">
    <location>
        <begin position="1496"/>
        <end position="1515"/>
    </location>
</feature>
<feature type="compositionally biased region" description="Acidic residues" evidence="5">
    <location>
        <begin position="2189"/>
        <end position="2213"/>
    </location>
</feature>
<dbReference type="InterPro" id="IPR011011">
    <property type="entry name" value="Znf_FYVE_PHD"/>
</dbReference>
<feature type="region of interest" description="Disordered" evidence="5">
    <location>
        <begin position="1663"/>
        <end position="1692"/>
    </location>
</feature>
<organism evidence="8 9">
    <name type="scientific">Branchiostoma lanceolatum</name>
    <name type="common">Common lancelet</name>
    <name type="synonym">Amphioxus lanceolatum</name>
    <dbReference type="NCBI Taxonomy" id="7740"/>
    <lineage>
        <taxon>Eukaryota</taxon>
        <taxon>Metazoa</taxon>
        <taxon>Chordata</taxon>
        <taxon>Cephalochordata</taxon>
        <taxon>Leptocardii</taxon>
        <taxon>Amphioxiformes</taxon>
        <taxon>Branchiostomatidae</taxon>
        <taxon>Branchiostoma</taxon>
    </lineage>
</organism>
<evidence type="ECO:0000313" key="8">
    <source>
        <dbReference type="EMBL" id="CAH1249838.1"/>
    </source>
</evidence>
<keyword evidence="6" id="KW-1133">Transmembrane helix</keyword>
<keyword evidence="2 4" id="KW-0863">Zinc-finger</keyword>
<feature type="compositionally biased region" description="Basic and acidic residues" evidence="5">
    <location>
        <begin position="776"/>
        <end position="800"/>
    </location>
</feature>
<evidence type="ECO:0000259" key="7">
    <source>
        <dbReference type="PROSITE" id="PS50178"/>
    </source>
</evidence>
<feature type="region of interest" description="Disordered" evidence="5">
    <location>
        <begin position="1074"/>
        <end position="1108"/>
    </location>
</feature>
<feature type="compositionally biased region" description="Basic and acidic residues" evidence="5">
    <location>
        <begin position="2156"/>
        <end position="2168"/>
    </location>
</feature>
<feature type="compositionally biased region" description="Low complexity" evidence="5">
    <location>
        <begin position="1209"/>
        <end position="1224"/>
    </location>
</feature>
<feature type="region of interest" description="Disordered" evidence="5">
    <location>
        <begin position="165"/>
        <end position="184"/>
    </location>
</feature>
<feature type="region of interest" description="Disordered" evidence="5">
    <location>
        <begin position="460"/>
        <end position="524"/>
    </location>
</feature>
<feature type="region of interest" description="Disordered" evidence="5">
    <location>
        <begin position="366"/>
        <end position="393"/>
    </location>
</feature>
<feature type="compositionally biased region" description="Polar residues" evidence="5">
    <location>
        <begin position="1677"/>
        <end position="1690"/>
    </location>
</feature>
<feature type="compositionally biased region" description="Basic and acidic residues" evidence="5">
    <location>
        <begin position="734"/>
        <end position="751"/>
    </location>
</feature>
<feature type="region of interest" description="Disordered" evidence="5">
    <location>
        <begin position="1367"/>
        <end position="1540"/>
    </location>
</feature>
<dbReference type="EMBL" id="OV696702">
    <property type="protein sequence ID" value="CAH1249838.1"/>
    <property type="molecule type" value="Genomic_DNA"/>
</dbReference>
<dbReference type="PROSITE" id="PS50178">
    <property type="entry name" value="ZF_FYVE"/>
    <property type="match status" value="1"/>
</dbReference>
<evidence type="ECO:0000256" key="3">
    <source>
        <dbReference type="ARBA" id="ARBA00022833"/>
    </source>
</evidence>
<feature type="compositionally biased region" description="Polar residues" evidence="5">
    <location>
        <begin position="1525"/>
        <end position="1534"/>
    </location>
</feature>
<feature type="region of interest" description="Disordered" evidence="5">
    <location>
        <begin position="1274"/>
        <end position="1296"/>
    </location>
</feature>
<feature type="region of interest" description="Disordered" evidence="5">
    <location>
        <begin position="2141"/>
        <end position="2278"/>
    </location>
</feature>
<dbReference type="PANTHER" id="PTHR14555:SF3">
    <property type="entry name" value="RABBD DOMAIN-CONTAINING PROTEIN"/>
    <property type="match status" value="1"/>
</dbReference>
<keyword evidence="9" id="KW-1185">Reference proteome</keyword>
<proteinExistence type="predicted"/>
<name>A0A8J9Z8I3_BRALA</name>
<feature type="compositionally biased region" description="Basic residues" evidence="5">
    <location>
        <begin position="2253"/>
        <end position="2267"/>
    </location>
</feature>
<gene>
    <name evidence="8" type="primary">MYRIP</name>
    <name evidence="8" type="ORF">BLAG_LOCUS10808</name>
</gene>
<dbReference type="PANTHER" id="PTHR14555">
    <property type="entry name" value="MYELIN-ASSOCIATED OLIGODENDROCYTIC BASIC PROTEIN MOBP -RELATED"/>
    <property type="match status" value="1"/>
</dbReference>
<feature type="compositionally biased region" description="Basic and acidic residues" evidence="5">
    <location>
        <begin position="550"/>
        <end position="561"/>
    </location>
</feature>
<dbReference type="GO" id="GO:0030864">
    <property type="term" value="C:cortical actin cytoskeleton"/>
    <property type="evidence" value="ECO:0007669"/>
    <property type="project" value="TreeGrafter"/>
</dbReference>
<feature type="compositionally biased region" description="Polar residues" evidence="5">
    <location>
        <begin position="314"/>
        <end position="337"/>
    </location>
</feature>
<dbReference type="Pfam" id="PF02318">
    <property type="entry name" value="FYVE_2"/>
    <property type="match status" value="1"/>
</dbReference>
<dbReference type="GO" id="GO:0008270">
    <property type="term" value="F:zinc ion binding"/>
    <property type="evidence" value="ECO:0007669"/>
    <property type="project" value="UniProtKB-KW"/>
</dbReference>
<protein>
    <submittedName>
        <fullName evidence="8">MYRIP protein</fullName>
    </submittedName>
</protein>
<feature type="compositionally biased region" description="Basic and acidic residues" evidence="5">
    <location>
        <begin position="173"/>
        <end position="184"/>
    </location>
</feature>
<feature type="transmembrane region" description="Helical" evidence="6">
    <location>
        <begin position="1960"/>
        <end position="1984"/>
    </location>
</feature>
<feature type="region of interest" description="Disordered" evidence="5">
    <location>
        <begin position="2059"/>
        <end position="2127"/>
    </location>
</feature>
<feature type="compositionally biased region" description="Polar residues" evidence="5">
    <location>
        <begin position="369"/>
        <end position="378"/>
    </location>
</feature>
<feature type="compositionally biased region" description="Acidic residues" evidence="5">
    <location>
        <begin position="1437"/>
        <end position="1449"/>
    </location>
</feature>
<feature type="region of interest" description="Disordered" evidence="5">
    <location>
        <begin position="626"/>
        <end position="667"/>
    </location>
</feature>
<feature type="compositionally biased region" description="Polar residues" evidence="5">
    <location>
        <begin position="801"/>
        <end position="816"/>
    </location>
</feature>
<dbReference type="GO" id="GO:0017022">
    <property type="term" value="F:myosin binding"/>
    <property type="evidence" value="ECO:0007669"/>
    <property type="project" value="TreeGrafter"/>
</dbReference>
<dbReference type="SUPFAM" id="SSF57903">
    <property type="entry name" value="FYVE/PHD zinc finger"/>
    <property type="match status" value="1"/>
</dbReference>
<keyword evidence="6" id="KW-0812">Transmembrane</keyword>
<keyword evidence="6" id="KW-0472">Membrane</keyword>
<feature type="compositionally biased region" description="Basic and acidic residues" evidence="5">
    <location>
        <begin position="643"/>
        <end position="660"/>
    </location>
</feature>
<feature type="compositionally biased region" description="Polar residues" evidence="5">
    <location>
        <begin position="1367"/>
        <end position="1381"/>
    </location>
</feature>
<evidence type="ECO:0000256" key="5">
    <source>
        <dbReference type="SAM" id="MobiDB-lite"/>
    </source>
</evidence>
<keyword evidence="3" id="KW-0862">Zinc</keyword>
<feature type="region of interest" description="Disordered" evidence="5">
    <location>
        <begin position="1205"/>
        <end position="1228"/>
    </location>
</feature>
<dbReference type="InterPro" id="IPR041282">
    <property type="entry name" value="FYVE_2"/>
</dbReference>
<feature type="region of interest" description="Disordered" evidence="5">
    <location>
        <begin position="1552"/>
        <end position="1607"/>
    </location>
</feature>
<dbReference type="Gene3D" id="3.30.40.10">
    <property type="entry name" value="Zinc/RING finger domain, C3HC4 (zinc finger)"/>
    <property type="match status" value="1"/>
</dbReference>
<dbReference type="OrthoDB" id="10072397at2759"/>
<feature type="region of interest" description="Disordered" evidence="5">
    <location>
        <begin position="909"/>
        <end position="928"/>
    </location>
</feature>
<feature type="transmembrane region" description="Helical" evidence="6">
    <location>
        <begin position="1931"/>
        <end position="1954"/>
    </location>
</feature>
<evidence type="ECO:0000256" key="4">
    <source>
        <dbReference type="PROSITE-ProRule" id="PRU00091"/>
    </source>
</evidence>
<feature type="region of interest" description="Disordered" evidence="5">
    <location>
        <begin position="704"/>
        <end position="883"/>
    </location>
</feature>